<organism evidence="6 7">
    <name type="scientific">Pseudoalteromonas maricaloris</name>
    <dbReference type="NCBI Taxonomy" id="184924"/>
    <lineage>
        <taxon>Bacteria</taxon>
        <taxon>Pseudomonadati</taxon>
        <taxon>Pseudomonadota</taxon>
        <taxon>Gammaproteobacteria</taxon>
        <taxon>Alteromonadales</taxon>
        <taxon>Pseudoalteromonadaceae</taxon>
        <taxon>Pseudoalteromonas</taxon>
    </lineage>
</organism>
<comment type="similarity">
    <text evidence="1">Belongs to the peptidase S45 family.</text>
</comment>
<gene>
    <name evidence="6" type="ORF">R5H13_23835</name>
</gene>
<dbReference type="Gene3D" id="1.10.1400.10">
    <property type="match status" value="1"/>
</dbReference>
<dbReference type="InterPro" id="IPR002692">
    <property type="entry name" value="S45"/>
</dbReference>
<sequence length="813" mass="90100">MLKKPLLSRFIFLILLPLVAFLTWLGFIALSSLPKTDGSFEVSGIEAPVEVLRDDWGVVFIEANSDKDAFFTMGYLQAQERLWQLEIQKRMAGGRLSEVFGKSMVEQDVFMRSLGLYSAAEAAFDSLSPDAKIALTSYANGVNAWIDESDALPSEFMMFDIQPQYWKEVDSLAWIKVFALNLGGNYLDELEHYAASQVLDNDKLHFIYPDLKGETSPTEVASFSIESGYLALANELFNKQNMQLQLGGKFVGSNAWAVSGKVSSSGATILANDPHLGLQIPSYWFFANIKGEEINAKGAALVGLPVILFGQNTHIAWGGTNLGADVQDLFVEQVNVHNPEQYLVNGKWQAISERTELISVKQDFPAAMNKPLKPLKVKVRSTRNGPIISDVYGLIENPVALRWTALDPDDTSFQAFYELNYANDWDDFKSSANSLVAPALNLLYADNDGLIGLVAAGKIPVRKTGKGLLPSIGWDDRFQWQGFIPRKQLPEIKDPHSGYIVSANDKAFSDDYPYFISAKWAPTARAERISELLANKLESNSKVTMIDNATIQGDIKDLAVASILPLLKEVHCETTTQCQAIEVIKNWDGNMTKSHVAPTIVTVWLDHLRQTLLLEDLQAPYNKLELDMFLGRIIGNLTISQMLDMLSTGQEHWCDGPNSSSHSNCNGVLLSSLDSAIEELTKLAGDDMEGWIWGELHKTVYQHQPISQIKLLKGIFERSINNGGSVNSVNVANASYQPSQGYEQSFGAGFRQIISLGGASGEHWFMNSTGQSGNILSKHYDDMVEPFNNLEYATLPWLLVSKNQKLSLLPKNK</sequence>
<dbReference type="EMBL" id="CP137579">
    <property type="protein sequence ID" value="WOX30908.1"/>
    <property type="molecule type" value="Genomic_DNA"/>
</dbReference>
<dbReference type="PIRSF" id="PIRSF001227">
    <property type="entry name" value="Pen_acylase"/>
    <property type="match status" value="1"/>
</dbReference>
<evidence type="ECO:0000256" key="5">
    <source>
        <dbReference type="SAM" id="Phobius"/>
    </source>
</evidence>
<evidence type="ECO:0000256" key="1">
    <source>
        <dbReference type="ARBA" id="ARBA00006586"/>
    </source>
</evidence>
<evidence type="ECO:0000256" key="2">
    <source>
        <dbReference type="ARBA" id="ARBA00022801"/>
    </source>
</evidence>
<proteinExistence type="inferred from homology"/>
<dbReference type="GO" id="GO:0016787">
    <property type="term" value="F:hydrolase activity"/>
    <property type="evidence" value="ECO:0007669"/>
    <property type="project" value="UniProtKB-KW"/>
</dbReference>
<dbReference type="Proteomes" id="UP001304419">
    <property type="component" value="Chromosome 2"/>
</dbReference>
<evidence type="ECO:0000313" key="6">
    <source>
        <dbReference type="EMBL" id="WOX30908.1"/>
    </source>
</evidence>
<name>A0ABZ0MI98_9GAMM</name>
<dbReference type="PANTHER" id="PTHR34218">
    <property type="entry name" value="PEPTIDASE S45 PENICILLIN AMIDASE"/>
    <property type="match status" value="1"/>
</dbReference>
<dbReference type="Gene3D" id="2.30.120.10">
    <property type="match status" value="1"/>
</dbReference>
<dbReference type="SUPFAM" id="SSF56235">
    <property type="entry name" value="N-terminal nucleophile aminohydrolases (Ntn hydrolases)"/>
    <property type="match status" value="1"/>
</dbReference>
<dbReference type="InterPro" id="IPR043146">
    <property type="entry name" value="Penicillin_amidase_N_B-knob"/>
</dbReference>
<dbReference type="InterPro" id="IPR023343">
    <property type="entry name" value="Penicillin_amidase_dom1"/>
</dbReference>
<keyword evidence="3" id="KW-0865">Zymogen</keyword>
<keyword evidence="5" id="KW-1133">Transmembrane helix</keyword>
<dbReference type="RefSeq" id="WP_165383837.1">
    <property type="nucleotide sequence ID" value="NZ_CBCSDF010000004.1"/>
</dbReference>
<dbReference type="InterPro" id="IPR043147">
    <property type="entry name" value="Penicillin_amidase_A-knob"/>
</dbReference>
<protein>
    <submittedName>
        <fullName evidence="6">Penicillin acylase family protein</fullName>
        <ecNumber evidence="6">3.5.1.-</ecNumber>
    </submittedName>
</protein>
<keyword evidence="2 6" id="KW-0378">Hydrolase</keyword>
<reference evidence="6 7" key="1">
    <citation type="submission" date="2023-10" db="EMBL/GenBank/DDBJ databases">
        <title>To unveil natural product biosynthetic capacity in Pseudoalteromonas.</title>
        <authorList>
            <person name="Wang J."/>
        </authorList>
    </citation>
    <scope>NUCLEOTIDE SEQUENCE [LARGE SCALE GENOMIC DNA]</scope>
    <source>
        <strain evidence="6 7">DSM 15914</strain>
    </source>
</reference>
<keyword evidence="5" id="KW-0812">Transmembrane</keyword>
<comment type="subunit">
    <text evidence="4">Heterodimer of an alpha subunit and a beta subunit processed from the same precursor.</text>
</comment>
<dbReference type="EC" id="3.5.1.-" evidence="6"/>
<accession>A0ABZ0MI98</accession>
<keyword evidence="5" id="KW-0472">Membrane</keyword>
<keyword evidence="7" id="KW-1185">Reference proteome</keyword>
<dbReference type="Gene3D" id="3.60.20.10">
    <property type="entry name" value="Glutamine Phosphoribosylpyrophosphate, subunit 1, domain 1"/>
    <property type="match status" value="1"/>
</dbReference>
<feature type="transmembrane region" description="Helical" evidence="5">
    <location>
        <begin position="12"/>
        <end position="33"/>
    </location>
</feature>
<dbReference type="InterPro" id="IPR014395">
    <property type="entry name" value="Pen/GL7ACA/AHL_acylase"/>
</dbReference>
<evidence type="ECO:0000256" key="3">
    <source>
        <dbReference type="ARBA" id="ARBA00023145"/>
    </source>
</evidence>
<dbReference type="Pfam" id="PF01804">
    <property type="entry name" value="Penicil_amidase"/>
    <property type="match status" value="1"/>
</dbReference>
<evidence type="ECO:0000256" key="4">
    <source>
        <dbReference type="ARBA" id="ARBA00038735"/>
    </source>
</evidence>
<evidence type="ECO:0000313" key="7">
    <source>
        <dbReference type="Proteomes" id="UP001304419"/>
    </source>
</evidence>
<dbReference type="CDD" id="cd03747">
    <property type="entry name" value="Ntn_PGA_like"/>
    <property type="match status" value="1"/>
</dbReference>
<dbReference type="Gene3D" id="1.10.439.10">
    <property type="entry name" value="Penicillin Amidohydrolase, domain 1"/>
    <property type="match status" value="1"/>
</dbReference>
<dbReference type="InterPro" id="IPR029055">
    <property type="entry name" value="Ntn_hydrolases_N"/>
</dbReference>
<dbReference type="PANTHER" id="PTHR34218:SF4">
    <property type="entry name" value="ACYL-HOMOSERINE LACTONE ACYLASE QUIP"/>
    <property type="match status" value="1"/>
</dbReference>